<protein>
    <submittedName>
        <fullName evidence="2">Uncharacterized protein</fullName>
    </submittedName>
</protein>
<feature type="region of interest" description="Disordered" evidence="1">
    <location>
        <begin position="95"/>
        <end position="117"/>
    </location>
</feature>
<evidence type="ECO:0000313" key="3">
    <source>
        <dbReference type="Proteomes" id="UP001589575"/>
    </source>
</evidence>
<organism evidence="2 3">
    <name type="scientific">Citricoccus parietis</name>
    <dbReference type="NCBI Taxonomy" id="592307"/>
    <lineage>
        <taxon>Bacteria</taxon>
        <taxon>Bacillati</taxon>
        <taxon>Actinomycetota</taxon>
        <taxon>Actinomycetes</taxon>
        <taxon>Micrococcales</taxon>
        <taxon>Micrococcaceae</taxon>
        <taxon>Citricoccus</taxon>
    </lineage>
</organism>
<dbReference type="EMBL" id="JBHMFI010000023">
    <property type="protein sequence ID" value="MFB9075477.1"/>
    <property type="molecule type" value="Genomic_DNA"/>
</dbReference>
<comment type="caution">
    <text evidence="2">The sequence shown here is derived from an EMBL/GenBank/DDBJ whole genome shotgun (WGS) entry which is preliminary data.</text>
</comment>
<accession>A0ABV5G941</accession>
<evidence type="ECO:0000313" key="2">
    <source>
        <dbReference type="EMBL" id="MFB9075477.1"/>
    </source>
</evidence>
<gene>
    <name evidence="2" type="ORF">ACFFX0_31665</name>
</gene>
<sequence>MTRLYCSAMAHPSLCGVNGLRSISKHGARIAAIIRDGGDISIWRRYFPVAFVLPWRSLEVVVPCAVLRVLRKAVQRQANGAGGCHVSGHDDSLIGRGAGQGAGRGLDGRSSGRCPEK</sequence>
<reference evidence="2 3" key="1">
    <citation type="submission" date="2024-09" db="EMBL/GenBank/DDBJ databases">
        <authorList>
            <person name="Sun Q."/>
            <person name="Mori K."/>
        </authorList>
    </citation>
    <scope>NUCLEOTIDE SEQUENCE [LARGE SCALE GENOMIC DNA]</scope>
    <source>
        <strain evidence="2 3">CCM 7609</strain>
    </source>
</reference>
<name>A0ABV5G941_9MICC</name>
<keyword evidence="3" id="KW-1185">Reference proteome</keyword>
<proteinExistence type="predicted"/>
<feature type="compositionally biased region" description="Gly residues" evidence="1">
    <location>
        <begin position="96"/>
        <end position="105"/>
    </location>
</feature>
<evidence type="ECO:0000256" key="1">
    <source>
        <dbReference type="SAM" id="MobiDB-lite"/>
    </source>
</evidence>
<dbReference type="Proteomes" id="UP001589575">
    <property type="component" value="Unassembled WGS sequence"/>
</dbReference>